<dbReference type="Gene3D" id="1.20.1420.30">
    <property type="entry name" value="NCX, central ion-binding region"/>
    <property type="match status" value="2"/>
</dbReference>
<accession>A0A1E7FAM1</accession>
<feature type="transmembrane region" description="Helical" evidence="6">
    <location>
        <begin position="502"/>
        <end position="528"/>
    </location>
</feature>
<dbReference type="KEGG" id="fcy:FRACYDRAFT_261582"/>
<dbReference type="GO" id="GO:0008324">
    <property type="term" value="F:monoatomic cation transmembrane transporter activity"/>
    <property type="evidence" value="ECO:0007669"/>
    <property type="project" value="TreeGrafter"/>
</dbReference>
<dbReference type="AlphaFoldDB" id="A0A1E7FAM1"/>
<dbReference type="PANTHER" id="PTHR12266:SF0">
    <property type="entry name" value="MITOCHONDRIAL SODIUM_CALCIUM EXCHANGER PROTEIN"/>
    <property type="match status" value="1"/>
</dbReference>
<sequence>MVVLFCLSRIPDAGAKQCLFAQTCNEGEGIWAPWVFCSSYMGVYTAFAVLSPIVLLWMVTLFRLLGSTAEDFFSCSLEMFAVKLGLPPRFAGVTLLALGNGAADVSATISAITSDEENGYELSLGALTGAAMFVGAVVSGVVILVADGVPCRGALIRDVTALVVTVGIIWSYLSAGVITRSTTTVFLGLYGFFVCLVLAADVYHRAVVLPRIARISAAITDADLEGDNTGEGPPPNAFMRFITSVSNYDNSCPSNNTTQATITMTTAEAQHEVGSASVPQLETAPSAIADAAGATNNEEPIILHGQNGILTRDNRVHVPTSSMELETDGDAGGNYTLVEDHIDRVCVGEGSLGTPSYNWRGALYDGRQEITNELTESWNEILDLKLYERVLLYCELPFTLARKATIPIPCEGYYNRGFVAFSMFFSPVWFAYYLSVEFNINCFSKTSLPYFMIYFGVSALVGTLVLRFAPGGDGHMSLIAATPIAFYGFIMAATWIDYIADHLVALLDFMGIVLRIPGSIMGLTILAWGNSVGDLTANITMARKGLANMAMTACFAGPVFNILLGLGLGFRSLQAQTGKEESAVSLSSPIIAGFVFIAINCAAILVVGCLIGKGRIETYFGYVAVSLYAIYVITSITLEFRN</sequence>
<evidence type="ECO:0000313" key="8">
    <source>
        <dbReference type="EMBL" id="OEU15232.1"/>
    </source>
</evidence>
<keyword evidence="2" id="KW-0813">Transport</keyword>
<dbReference type="InterPro" id="IPR051359">
    <property type="entry name" value="CaCA_antiporter"/>
</dbReference>
<keyword evidence="4 6" id="KW-1133">Transmembrane helix</keyword>
<keyword evidence="5 6" id="KW-0472">Membrane</keyword>
<evidence type="ECO:0000256" key="2">
    <source>
        <dbReference type="ARBA" id="ARBA00022448"/>
    </source>
</evidence>
<feature type="transmembrane region" description="Helical" evidence="6">
    <location>
        <begin position="159"/>
        <end position="179"/>
    </location>
</feature>
<protein>
    <submittedName>
        <fullName evidence="8">Na_Ca_ex-domain-containing protein</fullName>
    </submittedName>
</protein>
<evidence type="ECO:0000313" key="9">
    <source>
        <dbReference type="Proteomes" id="UP000095751"/>
    </source>
</evidence>
<feature type="transmembrane region" description="Helical" evidence="6">
    <location>
        <begin position="124"/>
        <end position="147"/>
    </location>
</feature>
<evidence type="ECO:0000256" key="6">
    <source>
        <dbReference type="SAM" id="Phobius"/>
    </source>
</evidence>
<comment type="subcellular location">
    <subcellularLocation>
        <location evidence="1">Membrane</location>
        <topology evidence="1">Multi-pass membrane protein</topology>
    </subcellularLocation>
</comment>
<reference evidence="8 9" key="1">
    <citation type="submission" date="2016-09" db="EMBL/GenBank/DDBJ databases">
        <title>Extensive genetic diversity and differential bi-allelic expression allows diatom success in the polar Southern Ocean.</title>
        <authorList>
            <consortium name="DOE Joint Genome Institute"/>
            <person name="Mock T."/>
            <person name="Otillar R.P."/>
            <person name="Strauss J."/>
            <person name="Dupont C."/>
            <person name="Frickenhaus S."/>
            <person name="Maumus F."/>
            <person name="Mcmullan M."/>
            <person name="Sanges R."/>
            <person name="Schmutz J."/>
            <person name="Toseland A."/>
            <person name="Valas R."/>
            <person name="Veluchamy A."/>
            <person name="Ward B.J."/>
            <person name="Allen A."/>
            <person name="Barry K."/>
            <person name="Falciatore A."/>
            <person name="Ferrante M."/>
            <person name="Fortunato A.E."/>
            <person name="Gloeckner G."/>
            <person name="Gruber A."/>
            <person name="Hipkin R."/>
            <person name="Janech M."/>
            <person name="Kroth P."/>
            <person name="Leese F."/>
            <person name="Lindquist E."/>
            <person name="Lyon B.R."/>
            <person name="Martin J."/>
            <person name="Mayer C."/>
            <person name="Parker M."/>
            <person name="Quesneville H."/>
            <person name="Raymond J."/>
            <person name="Uhlig C."/>
            <person name="Valentin K.U."/>
            <person name="Worden A.Z."/>
            <person name="Armbrust E.V."/>
            <person name="Bowler C."/>
            <person name="Green B."/>
            <person name="Moulton V."/>
            <person name="Van Oosterhout C."/>
            <person name="Grigoriev I."/>
        </authorList>
    </citation>
    <scope>NUCLEOTIDE SEQUENCE [LARGE SCALE GENOMIC DNA]</scope>
    <source>
        <strain evidence="8 9">CCMP1102</strain>
    </source>
</reference>
<name>A0A1E7FAM1_9STRA</name>
<feature type="transmembrane region" description="Helical" evidence="6">
    <location>
        <begin position="43"/>
        <end position="65"/>
    </location>
</feature>
<feature type="transmembrane region" description="Helical" evidence="6">
    <location>
        <begin position="619"/>
        <end position="638"/>
    </location>
</feature>
<evidence type="ECO:0000256" key="4">
    <source>
        <dbReference type="ARBA" id="ARBA00022989"/>
    </source>
</evidence>
<feature type="domain" description="Sodium/calcium exchanger membrane region" evidence="7">
    <location>
        <begin position="485"/>
        <end position="636"/>
    </location>
</feature>
<feature type="transmembrane region" description="Helical" evidence="6">
    <location>
        <begin position="185"/>
        <end position="204"/>
    </location>
</feature>
<dbReference type="Pfam" id="PF01699">
    <property type="entry name" value="Na_Ca_ex"/>
    <property type="match status" value="2"/>
</dbReference>
<organism evidence="8 9">
    <name type="scientific">Fragilariopsis cylindrus CCMP1102</name>
    <dbReference type="NCBI Taxonomy" id="635003"/>
    <lineage>
        <taxon>Eukaryota</taxon>
        <taxon>Sar</taxon>
        <taxon>Stramenopiles</taxon>
        <taxon>Ochrophyta</taxon>
        <taxon>Bacillariophyta</taxon>
        <taxon>Bacillariophyceae</taxon>
        <taxon>Bacillariophycidae</taxon>
        <taxon>Bacillariales</taxon>
        <taxon>Bacillariaceae</taxon>
        <taxon>Fragilariopsis</taxon>
    </lineage>
</organism>
<dbReference type="InterPro" id="IPR004837">
    <property type="entry name" value="NaCa_Exmemb"/>
</dbReference>
<keyword evidence="9" id="KW-1185">Reference proteome</keyword>
<evidence type="ECO:0000256" key="5">
    <source>
        <dbReference type="ARBA" id="ARBA00023136"/>
    </source>
</evidence>
<feature type="transmembrane region" description="Helical" evidence="6">
    <location>
        <begin position="447"/>
        <end position="466"/>
    </location>
</feature>
<feature type="transmembrane region" description="Helical" evidence="6">
    <location>
        <begin position="549"/>
        <end position="570"/>
    </location>
</feature>
<proteinExistence type="predicted"/>
<keyword evidence="3 6" id="KW-0812">Transmembrane</keyword>
<dbReference type="InParanoid" id="A0A1E7FAM1"/>
<dbReference type="PANTHER" id="PTHR12266">
    <property type="entry name" value="NA+/CA2+ K+ INDEPENDENT EXCHANGER"/>
    <property type="match status" value="1"/>
</dbReference>
<evidence type="ECO:0000256" key="1">
    <source>
        <dbReference type="ARBA" id="ARBA00004141"/>
    </source>
</evidence>
<feature type="transmembrane region" description="Helical" evidence="6">
    <location>
        <begin position="413"/>
        <end position="435"/>
    </location>
</feature>
<evidence type="ECO:0000256" key="3">
    <source>
        <dbReference type="ARBA" id="ARBA00022692"/>
    </source>
</evidence>
<dbReference type="OrthoDB" id="407410at2759"/>
<dbReference type="GO" id="GO:0016020">
    <property type="term" value="C:membrane"/>
    <property type="evidence" value="ECO:0007669"/>
    <property type="project" value="UniProtKB-SubCell"/>
</dbReference>
<dbReference type="Proteomes" id="UP000095751">
    <property type="component" value="Unassembled WGS sequence"/>
</dbReference>
<feature type="transmembrane region" description="Helical" evidence="6">
    <location>
        <begin position="478"/>
        <end position="496"/>
    </location>
</feature>
<feature type="domain" description="Sodium/calcium exchanger membrane region" evidence="7">
    <location>
        <begin position="55"/>
        <end position="198"/>
    </location>
</feature>
<dbReference type="EMBL" id="KV784359">
    <property type="protein sequence ID" value="OEU15232.1"/>
    <property type="molecule type" value="Genomic_DNA"/>
</dbReference>
<evidence type="ECO:0000259" key="7">
    <source>
        <dbReference type="Pfam" id="PF01699"/>
    </source>
</evidence>
<feature type="transmembrane region" description="Helical" evidence="6">
    <location>
        <begin position="590"/>
        <end position="612"/>
    </location>
</feature>
<gene>
    <name evidence="8" type="ORF">FRACYDRAFT_261582</name>
</gene>
<dbReference type="InterPro" id="IPR044880">
    <property type="entry name" value="NCX_ion-bd_dom_sf"/>
</dbReference>